<dbReference type="Gene3D" id="3.40.50.150">
    <property type="entry name" value="Vaccinia Virus protein VP39"/>
    <property type="match status" value="1"/>
</dbReference>
<evidence type="ECO:0000256" key="1">
    <source>
        <dbReference type="ARBA" id="ARBA00022679"/>
    </source>
</evidence>
<dbReference type="InterPro" id="IPR050447">
    <property type="entry name" value="Erg6_SMT_methyltransf"/>
</dbReference>
<dbReference type="GO" id="GO:0032259">
    <property type="term" value="P:methylation"/>
    <property type="evidence" value="ECO:0007669"/>
    <property type="project" value="UniProtKB-KW"/>
</dbReference>
<dbReference type="PANTHER" id="PTHR44068">
    <property type="entry name" value="ZGC:194242"/>
    <property type="match status" value="1"/>
</dbReference>
<proteinExistence type="predicted"/>
<keyword evidence="1 3" id="KW-0808">Transferase</keyword>
<feature type="domain" description="Methyltransferase type 11" evidence="2">
    <location>
        <begin position="70"/>
        <end position="168"/>
    </location>
</feature>
<reference evidence="3 4" key="1">
    <citation type="journal article" date="2018" name="ISME J.">
        <title>A methanotrophic archaeon couples anaerobic oxidation of methane to Fe(III) reduction.</title>
        <authorList>
            <person name="Cai C."/>
            <person name="Leu A.O."/>
            <person name="Xie G.J."/>
            <person name="Guo J."/>
            <person name="Feng Y."/>
            <person name="Zhao J.X."/>
            <person name="Tyson G.W."/>
            <person name="Yuan Z."/>
            <person name="Hu S."/>
        </authorList>
    </citation>
    <scope>NUCLEOTIDE SEQUENCE [LARGE SCALE GENOMIC DNA]</scope>
    <source>
        <strain evidence="3">FeB_12</strain>
    </source>
</reference>
<accession>A0A855X3C6</accession>
<gene>
    <name evidence="3" type="ORF">C3F09_05525</name>
</gene>
<dbReference type="InterPro" id="IPR013216">
    <property type="entry name" value="Methyltransf_11"/>
</dbReference>
<dbReference type="InterPro" id="IPR029063">
    <property type="entry name" value="SAM-dependent_MTases_sf"/>
</dbReference>
<dbReference type="PANTHER" id="PTHR44068:SF11">
    <property type="entry name" value="GERANYL DIPHOSPHATE 2-C-METHYLTRANSFERASE"/>
    <property type="match status" value="1"/>
</dbReference>
<organism evidence="3 4">
    <name type="scientific">candidate division GN15 bacterium</name>
    <dbReference type="NCBI Taxonomy" id="2072418"/>
    <lineage>
        <taxon>Bacteria</taxon>
        <taxon>candidate division GN15</taxon>
    </lineage>
</organism>
<dbReference type="SUPFAM" id="SSF53335">
    <property type="entry name" value="S-adenosyl-L-methionine-dependent methyltransferases"/>
    <property type="match status" value="1"/>
</dbReference>
<comment type="caution">
    <text evidence="3">The sequence shown here is derived from an EMBL/GenBank/DDBJ whole genome shotgun (WGS) entry which is preliminary data.</text>
</comment>
<dbReference type="GO" id="GO:0008757">
    <property type="term" value="F:S-adenosylmethionine-dependent methyltransferase activity"/>
    <property type="evidence" value="ECO:0007669"/>
    <property type="project" value="InterPro"/>
</dbReference>
<dbReference type="Pfam" id="PF08241">
    <property type="entry name" value="Methyltransf_11"/>
    <property type="match status" value="1"/>
</dbReference>
<evidence type="ECO:0000259" key="2">
    <source>
        <dbReference type="Pfam" id="PF08241"/>
    </source>
</evidence>
<protein>
    <submittedName>
        <fullName evidence="3">SAM-dependent methyltransferase</fullName>
    </submittedName>
</protein>
<dbReference type="AlphaFoldDB" id="A0A855X3C6"/>
<evidence type="ECO:0000313" key="4">
    <source>
        <dbReference type="Proteomes" id="UP000250918"/>
    </source>
</evidence>
<evidence type="ECO:0000313" key="3">
    <source>
        <dbReference type="EMBL" id="PWB73140.1"/>
    </source>
</evidence>
<dbReference type="Proteomes" id="UP000250918">
    <property type="component" value="Unassembled WGS sequence"/>
</dbReference>
<name>A0A855X3C6_9BACT</name>
<sequence>MESVNTSVERHYGHEGIYDAIVSALKEQGVDIRRVQSDDLAMIDEFHVRAREGTVELAGRHSFKPGSRVLDVGCGIGGSSRFLATKLGCNVTGIDLTHEFVATAIRLSELVGLDGSIKFQQASALELPFADNSFDVVWTQHVQMNIKDKQRFYAEMARVLVPGGHMVFHDIFQNEDHQPYFPVPWAADPSISFLTTPEKARSIIESLGLRIVDWEETTAKSLEWMLVMAERAKAAPKPMPGLQIVMGNQTNVRLENAMRSLADDRIKVIQAVAEK</sequence>
<dbReference type="CDD" id="cd02440">
    <property type="entry name" value="AdoMet_MTases"/>
    <property type="match status" value="1"/>
</dbReference>
<dbReference type="EMBL" id="PQAP01000063">
    <property type="protein sequence ID" value="PWB73140.1"/>
    <property type="molecule type" value="Genomic_DNA"/>
</dbReference>
<keyword evidence="3" id="KW-0489">Methyltransferase</keyword>